<dbReference type="AlphaFoldDB" id="A0A094Q7V4"/>
<dbReference type="InterPro" id="IPR011032">
    <property type="entry name" value="GroES-like_sf"/>
</dbReference>
<evidence type="ECO:0000256" key="2">
    <source>
        <dbReference type="ARBA" id="ARBA00022723"/>
    </source>
</evidence>
<dbReference type="SUPFAM" id="SSF51735">
    <property type="entry name" value="NAD(P)-binding Rossmann-fold domains"/>
    <property type="match status" value="1"/>
</dbReference>
<name>A0A094Q7V4_9ZZZZ</name>
<dbReference type="PROSITE" id="PS00059">
    <property type="entry name" value="ADH_ZINC"/>
    <property type="match status" value="1"/>
</dbReference>
<dbReference type="PANTHER" id="PTHR42683">
    <property type="entry name" value="ALDEHYDE REDUCTASE"/>
    <property type="match status" value="1"/>
</dbReference>
<dbReference type="Pfam" id="PF08240">
    <property type="entry name" value="ADH_N"/>
    <property type="match status" value="1"/>
</dbReference>
<dbReference type="EMBL" id="JNSK01000004">
    <property type="protein sequence ID" value="KGA20295.1"/>
    <property type="molecule type" value="Genomic_DNA"/>
</dbReference>
<keyword evidence="3" id="KW-0862">Zinc</keyword>
<comment type="cofactor">
    <cofactor evidence="1">
        <name>Zn(2+)</name>
        <dbReference type="ChEBI" id="CHEBI:29105"/>
    </cofactor>
</comment>
<dbReference type="GO" id="GO:0016616">
    <property type="term" value="F:oxidoreductase activity, acting on the CH-OH group of donors, NAD or NADP as acceptor"/>
    <property type="evidence" value="ECO:0007669"/>
    <property type="project" value="InterPro"/>
</dbReference>
<feature type="domain" description="Alcohol dehydrogenase-like N-terminal" evidence="6">
    <location>
        <begin position="28"/>
        <end position="145"/>
    </location>
</feature>
<keyword evidence="2" id="KW-0479">Metal-binding</keyword>
<sequence length="347" mass="37091">MNQVRGLAAMSKGAPFVRHDFERRALGSNDVLIDIAYAGICHSDIHQVREEWGPAIFPMVPGHEIAGVVREVGATVSKFSVGDHIGVGVFIDSCRQCKPCKDGLEQYCDQGMTGTYNALERDGVTVAMGGYSNRFVVDEKYAVKIAPSLPLDGVAPLLCAGITLYSPLKHWKVSQGSRVAVMGLGGLGHMGVKFAHALGAHVTVLSHSANKENDARAMGADDFVVVKSPDDLKPLSRSFDLILNTVSAQIDINIYIATLKIDGTLVVIGLPGAPYPVHVGSLLNGRKSLAGSMIGGIAEMQEMIDFCATHSIVSDIEVISADYVDTAYERTVASDVKYRFVIDAATI</sequence>
<evidence type="ECO:0000256" key="4">
    <source>
        <dbReference type="ARBA" id="ARBA00023002"/>
    </source>
</evidence>
<dbReference type="FunFam" id="3.40.50.720:FF:000022">
    <property type="entry name" value="Cinnamyl alcohol dehydrogenase"/>
    <property type="match status" value="1"/>
</dbReference>
<dbReference type="Pfam" id="PF00107">
    <property type="entry name" value="ADH_zinc_N"/>
    <property type="match status" value="1"/>
</dbReference>
<accession>A0A094Q7V4</accession>
<comment type="caution">
    <text evidence="7">The sequence shown here is derived from an EMBL/GenBank/DDBJ whole genome shotgun (WGS) entry which is preliminary data.</text>
</comment>
<dbReference type="InterPro" id="IPR036291">
    <property type="entry name" value="NAD(P)-bd_dom_sf"/>
</dbReference>
<dbReference type="Gene3D" id="3.40.50.720">
    <property type="entry name" value="NAD(P)-binding Rossmann-like Domain"/>
    <property type="match status" value="1"/>
</dbReference>
<evidence type="ECO:0000259" key="5">
    <source>
        <dbReference type="Pfam" id="PF00107"/>
    </source>
</evidence>
<proteinExistence type="predicted"/>
<dbReference type="CDD" id="cd05283">
    <property type="entry name" value="CAD1"/>
    <property type="match status" value="1"/>
</dbReference>
<protein>
    <recommendedName>
        <fullName evidence="8">Enoyl reductase (ER) domain-containing protein</fullName>
    </recommendedName>
</protein>
<dbReference type="Gene3D" id="3.90.180.10">
    <property type="entry name" value="Medium-chain alcohol dehydrogenases, catalytic domain"/>
    <property type="match status" value="1"/>
</dbReference>
<dbReference type="InterPro" id="IPR013154">
    <property type="entry name" value="ADH-like_N"/>
</dbReference>
<keyword evidence="4" id="KW-0560">Oxidoreductase</keyword>
<dbReference type="SUPFAM" id="SSF50129">
    <property type="entry name" value="GroES-like"/>
    <property type="match status" value="1"/>
</dbReference>
<evidence type="ECO:0000313" key="7">
    <source>
        <dbReference type="EMBL" id="KGA20295.1"/>
    </source>
</evidence>
<dbReference type="InterPro" id="IPR013149">
    <property type="entry name" value="ADH-like_C"/>
</dbReference>
<evidence type="ECO:0008006" key="8">
    <source>
        <dbReference type="Google" id="ProtNLM"/>
    </source>
</evidence>
<organism evidence="7">
    <name type="scientific">freshwater metagenome</name>
    <dbReference type="NCBI Taxonomy" id="449393"/>
    <lineage>
        <taxon>unclassified sequences</taxon>
        <taxon>metagenomes</taxon>
        <taxon>ecological metagenomes</taxon>
    </lineage>
</organism>
<dbReference type="InterPro" id="IPR047109">
    <property type="entry name" value="CAD-like"/>
</dbReference>
<dbReference type="GO" id="GO:0008270">
    <property type="term" value="F:zinc ion binding"/>
    <property type="evidence" value="ECO:0007669"/>
    <property type="project" value="InterPro"/>
</dbReference>
<evidence type="ECO:0000256" key="1">
    <source>
        <dbReference type="ARBA" id="ARBA00001947"/>
    </source>
</evidence>
<evidence type="ECO:0000256" key="3">
    <source>
        <dbReference type="ARBA" id="ARBA00022833"/>
    </source>
</evidence>
<gene>
    <name evidence="7" type="ORF">GM50_2345</name>
</gene>
<feature type="domain" description="Alcohol dehydrogenase-like C-terminal" evidence="5">
    <location>
        <begin position="186"/>
        <end position="308"/>
    </location>
</feature>
<evidence type="ECO:0000259" key="6">
    <source>
        <dbReference type="Pfam" id="PF08240"/>
    </source>
</evidence>
<reference evidence="7" key="1">
    <citation type="submission" date="2014-05" db="EMBL/GenBank/DDBJ databases">
        <title>Key roles for freshwater Actinobacteria revealed by deep metagenomic sequencing.</title>
        <authorList>
            <person name="Ghai R."/>
            <person name="Mizuno C.M."/>
            <person name="Picazo A."/>
            <person name="Camacho A."/>
            <person name="Rodriguez-Valera F."/>
        </authorList>
    </citation>
    <scope>NUCLEOTIDE SEQUENCE</scope>
</reference>
<dbReference type="InterPro" id="IPR002328">
    <property type="entry name" value="ADH_Zn_CS"/>
</dbReference>